<comment type="caution">
    <text evidence="3">The sequence shown here is derived from an EMBL/GenBank/DDBJ whole genome shotgun (WGS) entry which is preliminary data.</text>
</comment>
<accession>A0AAD5J5H0</accession>
<dbReference type="Pfam" id="PF08276">
    <property type="entry name" value="PAN_2"/>
    <property type="match status" value="1"/>
</dbReference>
<evidence type="ECO:0000313" key="4">
    <source>
        <dbReference type="Proteomes" id="UP001064489"/>
    </source>
</evidence>
<keyword evidence="4" id="KW-1185">Reference proteome</keyword>
<evidence type="ECO:0000259" key="2">
    <source>
        <dbReference type="PROSITE" id="PS50948"/>
    </source>
</evidence>
<protein>
    <recommendedName>
        <fullName evidence="2">Apple domain-containing protein</fullName>
    </recommendedName>
</protein>
<dbReference type="SMART" id="SM00473">
    <property type="entry name" value="PAN_AP"/>
    <property type="match status" value="1"/>
</dbReference>
<reference evidence="3" key="2">
    <citation type="submission" date="2023-02" db="EMBL/GenBank/DDBJ databases">
        <authorList>
            <person name="Swenson N.G."/>
            <person name="Wegrzyn J.L."/>
            <person name="Mcevoy S.L."/>
        </authorList>
    </citation>
    <scope>NUCLEOTIDE SEQUENCE</scope>
    <source>
        <strain evidence="3">91603</strain>
        <tissue evidence="3">Leaf</tissue>
    </source>
</reference>
<sequence>MIRLPDFSLRLDIHGLPQLVITSGSGKELRSGPRDGLQFGGIPMLSNLNWQDTNLRVFEGVYNFIPKAEDEWDTQGFSGSRKCIEKLSSYCPNGEGFLKLPAMKFPDFNWSNKSMNIKECEAECFRNCSCDAYASPDVTGGGSGCLMWFGELINIRECPAGFIWGQDMFLRVPASELSNFFYLMLLLFFVFFYLIPGKGFTKKERE</sequence>
<dbReference type="CDD" id="cd01098">
    <property type="entry name" value="PAN_AP_plant"/>
    <property type="match status" value="1"/>
</dbReference>
<dbReference type="EMBL" id="JAJSOW010000100">
    <property type="protein sequence ID" value="KAI9186524.1"/>
    <property type="molecule type" value="Genomic_DNA"/>
</dbReference>
<dbReference type="PROSITE" id="PS50948">
    <property type="entry name" value="PAN"/>
    <property type="match status" value="1"/>
</dbReference>
<feature type="domain" description="Apple" evidence="2">
    <location>
        <begin position="91"/>
        <end position="158"/>
    </location>
</feature>
<keyword evidence="1" id="KW-0472">Membrane</keyword>
<feature type="transmembrane region" description="Helical" evidence="1">
    <location>
        <begin position="177"/>
        <end position="195"/>
    </location>
</feature>
<gene>
    <name evidence="3" type="ORF">LWI28_018127</name>
</gene>
<dbReference type="PANTHER" id="PTHR32444:SF118">
    <property type="entry name" value="OS09G0551150 PROTEIN"/>
    <property type="match status" value="1"/>
</dbReference>
<dbReference type="InterPro" id="IPR003609">
    <property type="entry name" value="Pan_app"/>
</dbReference>
<name>A0AAD5J5H0_ACENE</name>
<reference evidence="3" key="1">
    <citation type="journal article" date="2022" name="Plant J.">
        <title>Strategies of tolerance reflected in two North American maple genomes.</title>
        <authorList>
            <person name="McEvoy S.L."/>
            <person name="Sezen U.U."/>
            <person name="Trouern-Trend A."/>
            <person name="McMahon S.M."/>
            <person name="Schaberg P.G."/>
            <person name="Yang J."/>
            <person name="Wegrzyn J.L."/>
            <person name="Swenson N.G."/>
        </authorList>
    </citation>
    <scope>NUCLEOTIDE SEQUENCE</scope>
    <source>
        <strain evidence="3">91603</strain>
    </source>
</reference>
<evidence type="ECO:0000313" key="3">
    <source>
        <dbReference type="EMBL" id="KAI9186524.1"/>
    </source>
</evidence>
<dbReference type="PANTHER" id="PTHR32444">
    <property type="entry name" value="BULB-TYPE LECTIN DOMAIN-CONTAINING PROTEIN"/>
    <property type="match status" value="1"/>
</dbReference>
<keyword evidence="1" id="KW-1133">Transmembrane helix</keyword>
<keyword evidence="1" id="KW-0812">Transmembrane</keyword>
<organism evidence="3 4">
    <name type="scientific">Acer negundo</name>
    <name type="common">Box elder</name>
    <dbReference type="NCBI Taxonomy" id="4023"/>
    <lineage>
        <taxon>Eukaryota</taxon>
        <taxon>Viridiplantae</taxon>
        <taxon>Streptophyta</taxon>
        <taxon>Embryophyta</taxon>
        <taxon>Tracheophyta</taxon>
        <taxon>Spermatophyta</taxon>
        <taxon>Magnoliopsida</taxon>
        <taxon>eudicotyledons</taxon>
        <taxon>Gunneridae</taxon>
        <taxon>Pentapetalae</taxon>
        <taxon>rosids</taxon>
        <taxon>malvids</taxon>
        <taxon>Sapindales</taxon>
        <taxon>Sapindaceae</taxon>
        <taxon>Hippocastanoideae</taxon>
        <taxon>Acereae</taxon>
        <taxon>Acer</taxon>
    </lineage>
</organism>
<dbReference type="AlphaFoldDB" id="A0AAD5J5H0"/>
<evidence type="ECO:0000256" key="1">
    <source>
        <dbReference type="SAM" id="Phobius"/>
    </source>
</evidence>
<proteinExistence type="predicted"/>
<dbReference type="Proteomes" id="UP001064489">
    <property type="component" value="Chromosome 3"/>
</dbReference>